<evidence type="ECO:0000259" key="3">
    <source>
        <dbReference type="Pfam" id="PF12783"/>
    </source>
</evidence>
<feature type="domain" description="Mon2 C-terminal" evidence="4">
    <location>
        <begin position="1131"/>
        <end position="1290"/>
    </location>
</feature>
<evidence type="ECO:0000313" key="6">
    <source>
        <dbReference type="EMBL" id="WVY98123.1"/>
    </source>
</evidence>
<dbReference type="Pfam" id="PF16206">
    <property type="entry name" value="Mon2_C"/>
    <property type="match status" value="2"/>
</dbReference>
<dbReference type="InterPro" id="IPR032691">
    <property type="entry name" value="Mon2/Sec7/BIG1-like_HUS"/>
</dbReference>
<proteinExistence type="predicted"/>
<dbReference type="InterPro" id="IPR032817">
    <property type="entry name" value="Mon2_C"/>
</dbReference>
<dbReference type="Proteomes" id="UP001374535">
    <property type="component" value="Chromosome 9"/>
</dbReference>
<name>A0AAQ3MW50_VIGMU</name>
<feature type="domain" description="Mon2 C-terminal" evidence="4">
    <location>
        <begin position="975"/>
        <end position="1086"/>
    </location>
</feature>
<evidence type="ECO:0000259" key="4">
    <source>
        <dbReference type="Pfam" id="PF16206"/>
    </source>
</evidence>
<dbReference type="PANTHER" id="PTHR34199:SF4">
    <property type="entry name" value="ARM REPEAT SUPERFAMILY PROTEIN"/>
    <property type="match status" value="1"/>
</dbReference>
<dbReference type="Pfam" id="PF16213">
    <property type="entry name" value="DCB"/>
    <property type="match status" value="1"/>
</dbReference>
<evidence type="ECO:0008006" key="8">
    <source>
        <dbReference type="Google" id="ProtNLM"/>
    </source>
</evidence>
<dbReference type="InterPro" id="IPR016024">
    <property type="entry name" value="ARM-type_fold"/>
</dbReference>
<dbReference type="InterPro" id="IPR032629">
    <property type="entry name" value="DCB_dom"/>
</dbReference>
<evidence type="ECO:0000313" key="7">
    <source>
        <dbReference type="Proteomes" id="UP001374535"/>
    </source>
</evidence>
<gene>
    <name evidence="6" type="ORF">V8G54_030274</name>
</gene>
<keyword evidence="7" id="KW-1185">Reference proteome</keyword>
<protein>
    <recommendedName>
        <fullName evidence="8">Protein MON2 homolog</fullName>
    </recommendedName>
</protein>
<keyword evidence="1" id="KW-0813">Transport</keyword>
<keyword evidence="2" id="KW-0653">Protein transport</keyword>
<accession>A0AAQ3MW50</accession>
<evidence type="ECO:0000259" key="5">
    <source>
        <dbReference type="Pfam" id="PF16213"/>
    </source>
</evidence>
<feature type="domain" description="Mon2/Sec7/BIG1-like HUS" evidence="3">
    <location>
        <begin position="281"/>
        <end position="412"/>
    </location>
</feature>
<dbReference type="SUPFAM" id="SSF48371">
    <property type="entry name" value="ARM repeat"/>
    <property type="match status" value="1"/>
</dbReference>
<dbReference type="PANTHER" id="PTHR34199">
    <property type="entry name" value="NUMOD3 MOTIF FAMILY PROTEIN, EXPRESSED"/>
    <property type="match status" value="1"/>
</dbReference>
<dbReference type="Pfam" id="PF12783">
    <property type="entry name" value="Sec7-like_HUS"/>
    <property type="match status" value="1"/>
</dbReference>
<evidence type="ECO:0000256" key="2">
    <source>
        <dbReference type="ARBA" id="ARBA00022927"/>
    </source>
</evidence>
<evidence type="ECO:0000256" key="1">
    <source>
        <dbReference type="ARBA" id="ARBA00022448"/>
    </source>
</evidence>
<dbReference type="GO" id="GO:0015031">
    <property type="term" value="P:protein transport"/>
    <property type="evidence" value="ECO:0007669"/>
    <property type="project" value="UniProtKB-KW"/>
</dbReference>
<feature type="domain" description="Mon2/Sec7/BIG1-like dimerisation and cyclophilin-binding" evidence="5">
    <location>
        <begin position="3"/>
        <end position="121"/>
    </location>
</feature>
<dbReference type="EMBL" id="CP144692">
    <property type="protein sequence ID" value="WVY98123.1"/>
    <property type="molecule type" value="Genomic_DNA"/>
</dbReference>
<sequence>MAFMAVLESDLRALSAEARRRYPAVKDGAEHAILKLRTLSSPSEIAHNEDILRIFLMACEVRTVKLSIIGLSCLQKLISHDAVSPSALREILSTLKDHAEMADEGVQLKTLQTTSIIFQSRLHPENELLGYESQQKYRISYKSVQQQHCLNLLELGVRQNTWFLENTRSSDSVRNTAAATFRQAVALIFDRVVLAESLPSGKFGFGGQLTRTTSVTGDVNRSINLSKYVLPLVIRDLLNGVVSSRPINFLNLNLCSLDNEIVSGSPAVRRENLTETGKLGLRLLEDLTSLAAGGSANWLHVNILQRTFALDILEFILSNYVAIFRTLLPYEQVLRRQICSLLMTSLRTNAELEGETGEPSFRRLVLRSVAHIIRLYSSSLITECEVFLSMLLKVTFLDLPLWHRILVLEILRWWRKSTRERNLSTNAETGETMVKTRTRRFDEHCGGDTVVPSTKVAGAGRQWLADGGWQLMATTVDNGELWTTAKLLVLSTSHPKNTNVVEGMVKALARVVSNVQVQESSEESLAAVAGMFSSKAKGIEWSLDNDASNAAVLVASEAHAITLAVEGLLGVVFTVATLTDEAIDVGELESPRCDNDPPVKWSGKTTVLCISMVDSLWLTILDALSLILSRSHGEAIVLEILKGYQAFTQACGILRAVEPLNSFLASLCKFTINFPVETERKSTLPSPVSKRSELSLDQRDNVVLTPKNVQALRTLFNIAHRLHNVLGPSWVLVLETLAALDRAIHSPHASTQEVSTPVKFSRELSTQYSDFNILSSLNSQLFESSALMHISAVKSLLSALCQLSHQCMSSTSSSSGPTTSQKIGSISFSVERMISILVNNVHRVEPFWDQVTCHFLELADNSNPHLKNMALDALDQSISAVLGSDRFQDYKQSKSLETLQEIEVNVDKLRSLECSVISPLKVLYFSTQSVDVRVGSLKILLHVLERYGEKLHYSWPNILEMLRYVADVVEKDLVTLGFQMLNLGCVDVTGAYSAQKTELNISLTAVGLLWTMTDFIAKGLVNGPLEGKETGVNSIVKQIENEKTEDGTHISNIVRDKASSIDGVDFEKLLFSVFSLLQNLGADERPEDLGISILVFDTLQNFHYKANCFLAVIRMLLLLDVAFVATTMNHQKTLFQTLGTHGQKLSKSLWEDCLWNYVFPTLDRASHMAATSSKDEWQGKELGTRGGKAVHMLIHHSRNTAQKQWDETLVLVFGGIARILRMFFPFFTSLSWESLLQYVENSILNGSKEVALAAINCLQTTVNSHSSKGNMSMPYLISVIDVYELVLRKPSSYHGSAADKVTQEILHGLGELYVQAQGLFNDVIYTQLISIIDLAVKQAMLTNDNFEMEFGNVPPVLRTILEILPLLRPTEHICSMWSVLLREFLQYLPRQDSHLHNEDGKIDQARDYQIKYDAPNGATPISLNEVTAPNGIPSYIFAERLVPVLVDLFLQAPAVQKHIMYPEIIQSLGRCMTTRRDSPDCALWRLAVESFNRLLVDYITNLTNGGSDSSLSKSVRTRIWKEIADVYEIFLIGYCGRALPSNSLSAVVLEADESLEMSILNILGDTVLKLPVDTPTDRNTVLRASRIAPLVCISFFQILLRLVSTLDRCASRTCSLPVETVELMPPHCSRFSLTCLQKLFSLSRFLADENGLGDCPLPKARLEEIIYVLRELAHLVIHPDAASVLPLHPVLRSGLAEDKEKHNNRPHLFVLLPSFCELVTSRELRIRELVQELLQLVTKELSLEKLSLPSEKNTSR</sequence>
<reference evidence="6 7" key="1">
    <citation type="journal article" date="2023" name="Life. Sci Alliance">
        <title>Evolutionary insights into 3D genome organization and epigenetic landscape of Vigna mungo.</title>
        <authorList>
            <person name="Junaid A."/>
            <person name="Singh B."/>
            <person name="Bhatia S."/>
        </authorList>
    </citation>
    <scope>NUCLEOTIDE SEQUENCE [LARGE SCALE GENOMIC DNA]</scope>
    <source>
        <strain evidence="6">Urdbean</strain>
    </source>
</reference>
<organism evidence="6 7">
    <name type="scientific">Vigna mungo</name>
    <name type="common">Black gram</name>
    <name type="synonym">Phaseolus mungo</name>
    <dbReference type="NCBI Taxonomy" id="3915"/>
    <lineage>
        <taxon>Eukaryota</taxon>
        <taxon>Viridiplantae</taxon>
        <taxon>Streptophyta</taxon>
        <taxon>Embryophyta</taxon>
        <taxon>Tracheophyta</taxon>
        <taxon>Spermatophyta</taxon>
        <taxon>Magnoliopsida</taxon>
        <taxon>eudicotyledons</taxon>
        <taxon>Gunneridae</taxon>
        <taxon>Pentapetalae</taxon>
        <taxon>rosids</taxon>
        <taxon>fabids</taxon>
        <taxon>Fabales</taxon>
        <taxon>Fabaceae</taxon>
        <taxon>Papilionoideae</taxon>
        <taxon>50 kb inversion clade</taxon>
        <taxon>NPAAA clade</taxon>
        <taxon>indigoferoid/millettioid clade</taxon>
        <taxon>Phaseoleae</taxon>
        <taxon>Vigna</taxon>
    </lineage>
</organism>